<dbReference type="EMBL" id="MU394418">
    <property type="protein sequence ID" value="KAI6080871.1"/>
    <property type="molecule type" value="Genomic_DNA"/>
</dbReference>
<sequence length="616" mass="67683">MRSPSYAIVEDQLPENQHGLEKPPSVRSPRLRADAGSSWVQNGWLYETASMILGILLIIALIVVLRVYDGQLAPRFGAVFNGALTLNTIVAILSTASKAALLYPVTECISQLKWIWFSKDYRRLSDMSTFDNASRGIIGGFTLAWDTKLRSFASVGSFLMLFSLAIDPMSQQLVSLVSQQVSTPINATIPIAKGFTLGEGIINTGTGDNADRGIPSGIKGAIQTGLYSANETIPDLTASCMSGNCTFPSYWSLAVCSSFANVSSHLEMVIIPATGEFDDDEYRYQITNSSYILQGWGRFNSSSAAIPGETEYYGAKPFNFTESIAFRNVEYPLADVFIIYANGIEGEIDYGNGTIEAGHTVYGAVEVLLEWCAQEFTTEVSNGISKTVRHGEKRNFTGEYQPVLYGPGPWEHLYDVEENTHAGMVRFLNRTFKGSVLRGTDNLYYASSDAAQALFEPYNTYQVYETDAVFNLSNGIRGTTQIGLELIINNMATGMTNYVRSQGYMVANGTTYAQVIVVEIQWPWIAAHAVFVGLSLLLLVCAIVQQRLSSLKDAAWKSSSLAVLHALDPSLKQEPRGITNESQMGALAREQRVRLCLTEDDGWRLQSSDKNIRSNT</sequence>
<reference evidence="1 2" key="1">
    <citation type="journal article" date="2022" name="New Phytol.">
        <title>Ecological generalism drives hyperdiversity of secondary metabolite gene clusters in xylarialean endophytes.</title>
        <authorList>
            <person name="Franco M.E.E."/>
            <person name="Wisecaver J.H."/>
            <person name="Arnold A.E."/>
            <person name="Ju Y.M."/>
            <person name="Slot J.C."/>
            <person name="Ahrendt S."/>
            <person name="Moore L.P."/>
            <person name="Eastman K.E."/>
            <person name="Scott K."/>
            <person name="Konkel Z."/>
            <person name="Mondo S.J."/>
            <person name="Kuo A."/>
            <person name="Hayes R.D."/>
            <person name="Haridas S."/>
            <person name="Andreopoulos B."/>
            <person name="Riley R."/>
            <person name="LaButti K."/>
            <person name="Pangilinan J."/>
            <person name="Lipzen A."/>
            <person name="Amirebrahimi M."/>
            <person name="Yan J."/>
            <person name="Adam C."/>
            <person name="Keymanesh K."/>
            <person name="Ng V."/>
            <person name="Louie K."/>
            <person name="Northen T."/>
            <person name="Drula E."/>
            <person name="Henrissat B."/>
            <person name="Hsieh H.M."/>
            <person name="Youens-Clark K."/>
            <person name="Lutzoni F."/>
            <person name="Miadlikowska J."/>
            <person name="Eastwood D.C."/>
            <person name="Hamelin R.C."/>
            <person name="Grigoriev I.V."/>
            <person name="U'Ren J.M."/>
        </authorList>
    </citation>
    <scope>NUCLEOTIDE SEQUENCE [LARGE SCALE GENOMIC DNA]</scope>
    <source>
        <strain evidence="1 2">ER1909</strain>
    </source>
</reference>
<proteinExistence type="predicted"/>
<evidence type="ECO:0000313" key="2">
    <source>
        <dbReference type="Proteomes" id="UP001497680"/>
    </source>
</evidence>
<keyword evidence="2" id="KW-1185">Reference proteome</keyword>
<accession>A0ACC0CKH6</accession>
<evidence type="ECO:0000313" key="1">
    <source>
        <dbReference type="EMBL" id="KAI6080871.1"/>
    </source>
</evidence>
<gene>
    <name evidence="1" type="ORF">F4821DRAFT_42429</name>
</gene>
<dbReference type="Proteomes" id="UP001497680">
    <property type="component" value="Unassembled WGS sequence"/>
</dbReference>
<name>A0ACC0CKH6_9PEZI</name>
<protein>
    <submittedName>
        <fullName evidence="1">Uncharacterized protein</fullName>
    </submittedName>
</protein>
<organism evidence="1 2">
    <name type="scientific">Hypoxylon rubiginosum</name>
    <dbReference type="NCBI Taxonomy" id="110542"/>
    <lineage>
        <taxon>Eukaryota</taxon>
        <taxon>Fungi</taxon>
        <taxon>Dikarya</taxon>
        <taxon>Ascomycota</taxon>
        <taxon>Pezizomycotina</taxon>
        <taxon>Sordariomycetes</taxon>
        <taxon>Xylariomycetidae</taxon>
        <taxon>Xylariales</taxon>
        <taxon>Hypoxylaceae</taxon>
        <taxon>Hypoxylon</taxon>
    </lineage>
</organism>
<comment type="caution">
    <text evidence="1">The sequence shown here is derived from an EMBL/GenBank/DDBJ whole genome shotgun (WGS) entry which is preliminary data.</text>
</comment>